<dbReference type="Proteomes" id="UP000317344">
    <property type="component" value="Chromosome"/>
</dbReference>
<protein>
    <submittedName>
        <fullName evidence="3">DUF2993 domain-containing protein</fullName>
    </submittedName>
</protein>
<feature type="region of interest" description="Disordered" evidence="1">
    <location>
        <begin position="1"/>
        <end position="69"/>
    </location>
</feature>
<dbReference type="AlphaFoldDB" id="A0A516X1G8"/>
<dbReference type="KEGG" id="toy:FO059_05310"/>
<keyword evidence="2" id="KW-1133">Transmembrane helix</keyword>
<evidence type="ECO:0000256" key="1">
    <source>
        <dbReference type="SAM" id="MobiDB-lite"/>
    </source>
</evidence>
<keyword evidence="2" id="KW-0472">Membrane</keyword>
<gene>
    <name evidence="3" type="ORF">FO059_05310</name>
</gene>
<accession>A0A516X1G8</accession>
<reference evidence="3 4" key="2">
    <citation type="submission" date="2019-07" db="EMBL/GenBank/DDBJ databases">
        <authorList>
            <person name="Huang Y."/>
        </authorList>
    </citation>
    <scope>NUCLEOTIDE SEQUENCE [LARGE SCALE GENOMIC DNA]</scope>
    <source>
        <strain evidence="3 4">HY188</strain>
    </source>
</reference>
<keyword evidence="2" id="KW-0812">Transmembrane</keyword>
<reference evidence="3 4" key="1">
    <citation type="submission" date="2019-07" db="EMBL/GenBank/DDBJ databases">
        <title>Tomitella cavernea sp. nov., an actinomycete isolated from soil.</title>
        <authorList>
            <person name="Cheng J."/>
        </authorList>
    </citation>
    <scope>NUCLEOTIDE SEQUENCE [LARGE SCALE GENOMIC DNA]</scope>
    <source>
        <strain evidence="3 4">HY188</strain>
    </source>
</reference>
<dbReference type="InterPro" id="IPR021373">
    <property type="entry name" value="DUF2993"/>
</dbReference>
<dbReference type="OrthoDB" id="3215846at2"/>
<name>A0A516X1G8_9ACTN</name>
<keyword evidence="4" id="KW-1185">Reference proteome</keyword>
<feature type="compositionally biased region" description="Low complexity" evidence="1">
    <location>
        <begin position="1"/>
        <end position="23"/>
    </location>
</feature>
<dbReference type="Pfam" id="PF11209">
    <property type="entry name" value="LmeA"/>
    <property type="match status" value="1"/>
</dbReference>
<organism evidence="3 4">
    <name type="scientific">Tomitella fengzijianii</name>
    <dbReference type="NCBI Taxonomy" id="2597660"/>
    <lineage>
        <taxon>Bacteria</taxon>
        <taxon>Bacillati</taxon>
        <taxon>Actinomycetota</taxon>
        <taxon>Actinomycetes</taxon>
        <taxon>Mycobacteriales</taxon>
        <taxon>Tomitella</taxon>
    </lineage>
</organism>
<proteinExistence type="predicted"/>
<sequence length="361" mass="37583">MRAGRAAAALPPRRSRTTTSAAPPGLPLGGHGSPNGPGRPGPNAVSRTRPRRPGPPNAQRIHRFAPILSAAPTARRAPRGIGDNGRVRKLVLGLAALAALLVVVDFGAAIATEYRVSRAVRDSAALGSDPEVSISAFPFLWSVPRGHASAITVSAQDVPTPISYRTTVETRFTGVDFPDGGIISDPRTTVRAEHATASWVIGQTTLGRLLGVPDLEVSEPPDADDAARTGALTYGPPLSAHRVLLTGTVQTSADESGPVRSPVSVVAYLVLDKGMLSIVPSAVWPRAGAPGIEPEPVPSIEVVGPQFAVTIDARHLPYGLDATRVHSDGTDIVVQGGADDVRVRLTDLRSAPDTIVPEGDR</sequence>
<evidence type="ECO:0000313" key="3">
    <source>
        <dbReference type="EMBL" id="QDQ96867.1"/>
    </source>
</evidence>
<dbReference type="EMBL" id="CP041765">
    <property type="protein sequence ID" value="QDQ96867.1"/>
    <property type="molecule type" value="Genomic_DNA"/>
</dbReference>
<feature type="transmembrane region" description="Helical" evidence="2">
    <location>
        <begin position="90"/>
        <end position="111"/>
    </location>
</feature>
<evidence type="ECO:0000313" key="4">
    <source>
        <dbReference type="Proteomes" id="UP000317344"/>
    </source>
</evidence>
<evidence type="ECO:0000256" key="2">
    <source>
        <dbReference type="SAM" id="Phobius"/>
    </source>
</evidence>